<reference evidence="1" key="1">
    <citation type="submission" date="2023-04" db="EMBL/GenBank/DDBJ databases">
        <title>A chromosome-level genome assembly of the parasitoid wasp Eretmocerus hayati.</title>
        <authorList>
            <person name="Zhong Y."/>
            <person name="Liu S."/>
            <person name="Liu Y."/>
        </authorList>
    </citation>
    <scope>NUCLEOTIDE SEQUENCE</scope>
    <source>
        <strain evidence="1">ZJU_SS_LIU_2023</strain>
    </source>
</reference>
<protein>
    <submittedName>
        <fullName evidence="1">Uncharacterized protein</fullName>
    </submittedName>
</protein>
<accession>A0ACC2P8Z1</accession>
<name>A0ACC2P8Z1_9HYME</name>
<dbReference type="Proteomes" id="UP001239111">
    <property type="component" value="Chromosome 2"/>
</dbReference>
<dbReference type="EMBL" id="CM056742">
    <property type="protein sequence ID" value="KAJ8678927.1"/>
    <property type="molecule type" value="Genomic_DNA"/>
</dbReference>
<organism evidence="1 2">
    <name type="scientific">Eretmocerus hayati</name>
    <dbReference type="NCBI Taxonomy" id="131215"/>
    <lineage>
        <taxon>Eukaryota</taxon>
        <taxon>Metazoa</taxon>
        <taxon>Ecdysozoa</taxon>
        <taxon>Arthropoda</taxon>
        <taxon>Hexapoda</taxon>
        <taxon>Insecta</taxon>
        <taxon>Pterygota</taxon>
        <taxon>Neoptera</taxon>
        <taxon>Endopterygota</taxon>
        <taxon>Hymenoptera</taxon>
        <taxon>Apocrita</taxon>
        <taxon>Proctotrupomorpha</taxon>
        <taxon>Chalcidoidea</taxon>
        <taxon>Aphelinidae</taxon>
        <taxon>Aphelininae</taxon>
        <taxon>Eretmocerus</taxon>
    </lineage>
</organism>
<sequence>MNSLVSIVFVFFVCAVYGFEIHKHLTDEERKAMFGARSGEMQNVKYKVLPVHHADTAKSKKLLQLQAFGRNISLYLEKNSHLLFGSATPIFLAKKKKLGKTLGDVEYTRYHYQLPENFKLYQDKENAAAVSAHKDKYGRTHFDGVVMNPKSNENLVIKPIPHRFHQELQSQYSLSSQNAFTNNFMKDLYNNHNPSVTHHVIVQETYGDKSNSFESLHPNFFNPNMNSIFSNSFTGSNVRAPSYNNKPGLAPSASRAPQYSTVQQMPGFVSPLPKNPQFMNLPTTIVNPQPSSSFAFNPAQPKTRFSYQSKSPGISKSTQNPGYPSMPSRNPVLPHNVDFSLPQNNFGMLNFQNFRPTNMNTDQMFGSPHTTVQKPAAWRPTNRDPITGPPKFGEAEYKPVPDSSISKTWPEAVYPEILVIVDHDTFEVHKKNLQELLKYLASFWNAVDLRYRELTKPTVRLNIAGLIIPEDPNATPYLDSHAIGKNDILVDPTLETMGEYFKNLANSPTPKLVDYDVALAITHRTLGSYDEYRNYKNSTAGLAYMRGACQVRHGTGVAIVKDSGGYNGIMSAVHELGHSLGAPHDGEESRNVPGGPCEWEDGYLMSYKVKDSRAFHWSRCSKTAMQEFFRSIDAKCLRNKPDPGKPYPKPLPGRLLSRDRQCELTIGLDFHASPSSAGDCAILNCTKVTETRYGNRVLTQTLFMVPNNSPAEGTSCGAKSICLDGKCVLDPDLLM</sequence>
<gene>
    <name evidence="1" type="ORF">QAD02_014714</name>
</gene>
<comment type="caution">
    <text evidence="1">The sequence shown here is derived from an EMBL/GenBank/DDBJ whole genome shotgun (WGS) entry which is preliminary data.</text>
</comment>
<evidence type="ECO:0000313" key="2">
    <source>
        <dbReference type="Proteomes" id="UP001239111"/>
    </source>
</evidence>
<keyword evidence="2" id="KW-1185">Reference proteome</keyword>
<proteinExistence type="predicted"/>
<evidence type="ECO:0000313" key="1">
    <source>
        <dbReference type="EMBL" id="KAJ8678927.1"/>
    </source>
</evidence>